<proteinExistence type="predicted"/>
<dbReference type="AlphaFoldDB" id="A0A256F7P2"/>
<dbReference type="Proteomes" id="UP000216478">
    <property type="component" value="Unassembled WGS sequence"/>
</dbReference>
<dbReference type="EMBL" id="NNRL01000163">
    <property type="protein sequence ID" value="OYR10828.1"/>
    <property type="molecule type" value="Genomic_DNA"/>
</dbReference>
<accession>A0A256F7P2</accession>
<evidence type="ECO:0000313" key="1">
    <source>
        <dbReference type="EMBL" id="OYR10828.1"/>
    </source>
</evidence>
<comment type="caution">
    <text evidence="1">The sequence shown here is derived from an EMBL/GenBank/DDBJ whole genome shotgun (WGS) entry which is preliminary data.</text>
</comment>
<sequence length="108" mass="11940">MDDFSAAHDFPRKIASTTFLDNQMLGSTVLQTRKCIFATCLEIDFHACQEIGIYCPRCVASLCKSDIHCAPILCKSMRSPPGSGSVSGTYTTFPIEIEQPEKLGRSRF</sequence>
<keyword evidence="2" id="KW-1185">Reference proteome</keyword>
<protein>
    <submittedName>
        <fullName evidence="1">Uncharacterized protein</fullName>
    </submittedName>
</protein>
<gene>
    <name evidence="1" type="ORF">CEV33_2294</name>
</gene>
<organism evidence="1 2">
    <name type="scientific">Brucella grignonensis</name>
    <dbReference type="NCBI Taxonomy" id="94627"/>
    <lineage>
        <taxon>Bacteria</taxon>
        <taxon>Pseudomonadati</taxon>
        <taxon>Pseudomonadota</taxon>
        <taxon>Alphaproteobacteria</taxon>
        <taxon>Hyphomicrobiales</taxon>
        <taxon>Brucellaceae</taxon>
        <taxon>Brucella/Ochrobactrum group</taxon>
        <taxon>Brucella</taxon>
    </lineage>
</organism>
<reference evidence="1 2" key="1">
    <citation type="submission" date="2017-07" db="EMBL/GenBank/DDBJ databases">
        <title>Phylogenetic study on the rhizospheric bacterium Ochrobactrum sp. A44.</title>
        <authorList>
            <person name="Krzyzanowska D.M."/>
            <person name="Ossowicki A."/>
            <person name="Rajewska M."/>
            <person name="Maciag T."/>
            <person name="Kaczynski Z."/>
            <person name="Czerwicka M."/>
            <person name="Jafra S."/>
        </authorList>
    </citation>
    <scope>NUCLEOTIDE SEQUENCE [LARGE SCALE GENOMIC DNA]</scope>
    <source>
        <strain evidence="1 2">OgA9a</strain>
    </source>
</reference>
<name>A0A256F7P2_9HYPH</name>
<evidence type="ECO:0000313" key="2">
    <source>
        <dbReference type="Proteomes" id="UP000216478"/>
    </source>
</evidence>